<evidence type="ECO:0000313" key="2">
    <source>
        <dbReference type="Proteomes" id="UP000007842"/>
    </source>
</evidence>
<dbReference type="HOGENOM" id="CLU_2847806_0_0_11"/>
<gene>
    <name evidence="1" type="ordered locus">SCATT_31460</name>
</gene>
<dbReference type="Proteomes" id="UP000007842">
    <property type="component" value="Chromosome"/>
</dbReference>
<dbReference type="KEGG" id="sct:SCAT_3151"/>
<sequence>MRALRLGCIEQWYTEPADSRRALKLGPEAAVTICQIALWEKVAFPYEDANGPFGTGRMDFFEEQR</sequence>
<dbReference type="PATRIC" id="fig|1003195.29.peg.3140"/>
<organism evidence="1 2">
    <name type="scientific">Streptantibioticus cattleyicolor (strain ATCC 35852 / DSM 46488 / JCM 4925 / NBRC 14057 / NRRL 8057)</name>
    <name type="common">Streptomyces cattleya</name>
    <dbReference type="NCBI Taxonomy" id="1003195"/>
    <lineage>
        <taxon>Bacteria</taxon>
        <taxon>Bacillati</taxon>
        <taxon>Actinomycetota</taxon>
        <taxon>Actinomycetes</taxon>
        <taxon>Kitasatosporales</taxon>
        <taxon>Streptomycetaceae</taxon>
        <taxon>Streptantibioticus</taxon>
    </lineage>
</organism>
<reference evidence="2" key="1">
    <citation type="submission" date="2011-12" db="EMBL/GenBank/DDBJ databases">
        <title>Complete genome sequence of Streptomyces cattleya strain DSM 46488.</title>
        <authorList>
            <person name="Ou H.-Y."/>
            <person name="Li P."/>
            <person name="Zhao C."/>
            <person name="O'Hagan D."/>
            <person name="Deng Z."/>
        </authorList>
    </citation>
    <scope>NUCLEOTIDE SEQUENCE [LARGE SCALE GENOMIC DNA]</scope>
    <source>
        <strain evidence="2">ATCC 35852 / DSM 46488 / JCM 4925 / NBRC 14057 / NRRL 8057</strain>
    </source>
</reference>
<dbReference type="AlphaFoldDB" id="F8JTF7"/>
<evidence type="ECO:0000313" key="1">
    <source>
        <dbReference type="EMBL" id="AEW95517.1"/>
    </source>
</evidence>
<name>F8JTF7_STREN</name>
<dbReference type="EMBL" id="CP003219">
    <property type="protein sequence ID" value="AEW95517.1"/>
    <property type="molecule type" value="Genomic_DNA"/>
</dbReference>
<dbReference type="OrthoDB" id="4260255at2"/>
<protein>
    <submittedName>
        <fullName evidence="1">Uncharacterized protein</fullName>
    </submittedName>
</protein>
<accession>G8WX03</accession>
<keyword evidence="2" id="KW-1185">Reference proteome</keyword>
<dbReference type="KEGG" id="scy:SCATT_31460"/>
<accession>F8JTF7</accession>
<dbReference type="STRING" id="1003195.SCATT_31460"/>
<proteinExistence type="predicted"/>